<reference evidence="2 3" key="1">
    <citation type="submission" date="2016-11" db="EMBL/GenBank/DDBJ databases">
        <authorList>
            <person name="Varghese N."/>
            <person name="Submissions S."/>
        </authorList>
    </citation>
    <scope>NUCLEOTIDE SEQUENCE [LARGE SCALE GENOMIC DNA]</scope>
    <source>
        <strain evidence="2 3">NFIX07</strain>
    </source>
</reference>
<sequence>MKKLAVFFLSLIFVLSACNSNNSKERITKENIKIDPKDSHYVIKENSENKPQKIKVYKINKDGKEDITNNGVTKKENNHIEWRGTPDKYKDIKSLLGDTIQYKVYFKDKDSKQKELNIEYK</sequence>
<keyword evidence="1" id="KW-0732">Signal</keyword>
<dbReference type="EMBL" id="FPKT01000021">
    <property type="protein sequence ID" value="SFZ79295.1"/>
    <property type="molecule type" value="Genomic_DNA"/>
</dbReference>
<dbReference type="Proteomes" id="UP000182665">
    <property type="component" value="Unassembled WGS sequence"/>
</dbReference>
<name>A0ABY1H5T0_9STAP</name>
<gene>
    <name evidence="2" type="ORF">SAMN03097721_02657</name>
</gene>
<evidence type="ECO:0008006" key="4">
    <source>
        <dbReference type="Google" id="ProtNLM"/>
    </source>
</evidence>
<evidence type="ECO:0000313" key="2">
    <source>
        <dbReference type="EMBL" id="SFZ79295.1"/>
    </source>
</evidence>
<accession>A0ABY1H5T0</accession>
<evidence type="ECO:0000256" key="1">
    <source>
        <dbReference type="SAM" id="SignalP"/>
    </source>
</evidence>
<keyword evidence="3" id="KW-1185">Reference proteome</keyword>
<dbReference type="RefSeq" id="WP_002467287.1">
    <property type="nucleotide sequence ID" value="NZ_FPKT01000021.1"/>
</dbReference>
<evidence type="ECO:0000313" key="3">
    <source>
        <dbReference type="Proteomes" id="UP000182665"/>
    </source>
</evidence>
<proteinExistence type="predicted"/>
<organism evidence="2 3">
    <name type="scientific">Staphylococcus pasteuri</name>
    <dbReference type="NCBI Taxonomy" id="45972"/>
    <lineage>
        <taxon>Bacteria</taxon>
        <taxon>Bacillati</taxon>
        <taxon>Bacillota</taxon>
        <taxon>Bacilli</taxon>
        <taxon>Bacillales</taxon>
        <taxon>Staphylococcaceae</taxon>
        <taxon>Staphylococcus</taxon>
    </lineage>
</organism>
<feature type="chain" id="PRO_5045895719" description="Lipoprotein" evidence="1">
    <location>
        <begin position="20"/>
        <end position="121"/>
    </location>
</feature>
<feature type="signal peptide" evidence="1">
    <location>
        <begin position="1"/>
        <end position="19"/>
    </location>
</feature>
<protein>
    <recommendedName>
        <fullName evidence="4">Lipoprotein</fullName>
    </recommendedName>
</protein>
<dbReference type="PROSITE" id="PS51257">
    <property type="entry name" value="PROKAR_LIPOPROTEIN"/>
    <property type="match status" value="1"/>
</dbReference>
<comment type="caution">
    <text evidence="2">The sequence shown here is derived from an EMBL/GenBank/DDBJ whole genome shotgun (WGS) entry which is preliminary data.</text>
</comment>